<evidence type="ECO:0000313" key="5">
    <source>
        <dbReference type="EMBL" id="AXC12419.1"/>
    </source>
</evidence>
<reference evidence="5 6" key="1">
    <citation type="journal article" date="2018" name="Front. Microbiol.">
        <title>Hydrolytic Capabilities as a Key to Environmental Success: Chitinolytic and Cellulolytic Acidobacteria From Acidic Sub-arctic Soils and Boreal Peatlands.</title>
        <authorList>
            <person name="Belova S.E."/>
            <person name="Ravin N.V."/>
            <person name="Pankratov T.A."/>
            <person name="Rakitin A.L."/>
            <person name="Ivanova A.A."/>
            <person name="Beletsky A.V."/>
            <person name="Mardanov A.V."/>
            <person name="Sinninghe Damste J.S."/>
            <person name="Dedysh S.N."/>
        </authorList>
    </citation>
    <scope>NUCLEOTIDE SEQUENCE [LARGE SCALE GENOMIC DNA]</scope>
    <source>
        <strain evidence="5 6">SBC82</strain>
    </source>
</reference>
<comment type="similarity">
    <text evidence="1">Belongs to the 'GDXG' lipolytic enzyme family.</text>
</comment>
<feature type="active site" evidence="3">
    <location>
        <position position="149"/>
    </location>
</feature>
<dbReference type="InterPro" id="IPR033140">
    <property type="entry name" value="Lipase_GDXG_put_SER_AS"/>
</dbReference>
<gene>
    <name evidence="5" type="ORF">ACPOL_3124</name>
</gene>
<proteinExistence type="inferred from homology"/>
<evidence type="ECO:0000259" key="4">
    <source>
        <dbReference type="Pfam" id="PF07859"/>
    </source>
</evidence>
<dbReference type="InterPro" id="IPR013094">
    <property type="entry name" value="AB_hydrolase_3"/>
</dbReference>
<evidence type="ECO:0000256" key="3">
    <source>
        <dbReference type="PROSITE-ProRule" id="PRU10038"/>
    </source>
</evidence>
<dbReference type="InterPro" id="IPR029058">
    <property type="entry name" value="AB_hydrolase_fold"/>
</dbReference>
<dbReference type="Proteomes" id="UP000253606">
    <property type="component" value="Chromosome"/>
</dbReference>
<dbReference type="GO" id="GO:0004806">
    <property type="term" value="F:triacylglycerol lipase activity"/>
    <property type="evidence" value="ECO:0007669"/>
    <property type="project" value="TreeGrafter"/>
</dbReference>
<dbReference type="KEGG" id="abas:ACPOL_3124"/>
<dbReference type="AlphaFoldDB" id="A0A2Z5G061"/>
<keyword evidence="6" id="KW-1185">Reference proteome</keyword>
<evidence type="ECO:0000313" key="6">
    <source>
        <dbReference type="Proteomes" id="UP000253606"/>
    </source>
</evidence>
<dbReference type="PANTHER" id="PTHR48081:SF30">
    <property type="entry name" value="ACETYL-HYDROLASE LIPR-RELATED"/>
    <property type="match status" value="1"/>
</dbReference>
<dbReference type="InterPro" id="IPR050300">
    <property type="entry name" value="GDXG_lipolytic_enzyme"/>
</dbReference>
<dbReference type="Pfam" id="PF07859">
    <property type="entry name" value="Abhydrolase_3"/>
    <property type="match status" value="1"/>
</dbReference>
<keyword evidence="2 5" id="KW-0378">Hydrolase</keyword>
<protein>
    <submittedName>
        <fullName evidence="5">6-hexanolactone hydrolase</fullName>
    </submittedName>
</protein>
<accession>A0A2Z5G061</accession>
<name>A0A2Z5G061_9BACT</name>
<dbReference type="SUPFAM" id="SSF53474">
    <property type="entry name" value="alpha/beta-Hydrolases"/>
    <property type="match status" value="1"/>
</dbReference>
<feature type="domain" description="Alpha/beta hydrolase fold-3" evidence="4">
    <location>
        <begin position="77"/>
        <end position="270"/>
    </location>
</feature>
<dbReference type="OrthoDB" id="9815425at2"/>
<dbReference type="Gene3D" id="3.40.50.1820">
    <property type="entry name" value="alpha/beta hydrolase"/>
    <property type="match status" value="1"/>
</dbReference>
<evidence type="ECO:0000256" key="2">
    <source>
        <dbReference type="ARBA" id="ARBA00022801"/>
    </source>
</evidence>
<dbReference type="RefSeq" id="WP_114207635.1">
    <property type="nucleotide sequence ID" value="NZ_CP030840.1"/>
</dbReference>
<dbReference type="EMBL" id="CP030840">
    <property type="protein sequence ID" value="AXC12419.1"/>
    <property type="molecule type" value="Genomic_DNA"/>
</dbReference>
<sequence>MTTYHKEHLLDRAAMVLMRTMLAVQPKLQFTPKARPDFDSLMEKTPEAAGVTYETAEIGGVAGWWCKPQRSLPGSAIVYFHGGAYALGSAKAYRNFVSQIAAGAETAIFVVDYRLAPEHQFPAAVEDAKAVYLGLAALGFPRLVIAGDSAGGGLALALLLLTTEGAQEEGIPKALAAVVISPWTDLALTGDSMEGRAAADPLLTREALDGAAQHYLGDQDHRDPRASPLYANMSGLPPVLFHVGEDEILLDDSRRFASRIDVAGGVAELHI</sequence>
<organism evidence="5 6">
    <name type="scientific">Acidisarcina polymorpha</name>
    <dbReference type="NCBI Taxonomy" id="2211140"/>
    <lineage>
        <taxon>Bacteria</taxon>
        <taxon>Pseudomonadati</taxon>
        <taxon>Acidobacteriota</taxon>
        <taxon>Terriglobia</taxon>
        <taxon>Terriglobales</taxon>
        <taxon>Acidobacteriaceae</taxon>
        <taxon>Acidisarcina</taxon>
    </lineage>
</organism>
<dbReference type="PANTHER" id="PTHR48081">
    <property type="entry name" value="AB HYDROLASE SUPERFAMILY PROTEIN C4A8.06C"/>
    <property type="match status" value="1"/>
</dbReference>
<evidence type="ECO:0000256" key="1">
    <source>
        <dbReference type="ARBA" id="ARBA00010515"/>
    </source>
</evidence>
<dbReference type="PROSITE" id="PS01174">
    <property type="entry name" value="LIPASE_GDXG_SER"/>
    <property type="match status" value="1"/>
</dbReference>